<dbReference type="InterPro" id="IPR012341">
    <property type="entry name" value="6hp_glycosidase-like_sf"/>
</dbReference>
<dbReference type="SUPFAM" id="SSF48208">
    <property type="entry name" value="Six-hairpin glycosidases"/>
    <property type="match status" value="1"/>
</dbReference>
<evidence type="ECO:0000313" key="2">
    <source>
        <dbReference type="EMBL" id="SEO22589.1"/>
    </source>
</evidence>
<keyword evidence="2" id="KW-0378">Hydrolase</keyword>
<dbReference type="GO" id="GO:0005975">
    <property type="term" value="P:carbohydrate metabolic process"/>
    <property type="evidence" value="ECO:0007669"/>
    <property type="project" value="InterPro"/>
</dbReference>
<dbReference type="Proteomes" id="UP000183898">
    <property type="component" value="Unassembled WGS sequence"/>
</dbReference>
<name>A0A1H8MZ90_9PROT</name>
<proteinExistence type="predicted"/>
<gene>
    <name evidence="2" type="ORF">SAMN05216404_11458</name>
</gene>
<feature type="region of interest" description="Disordered" evidence="1">
    <location>
        <begin position="1"/>
        <end position="22"/>
    </location>
</feature>
<evidence type="ECO:0000313" key="3">
    <source>
        <dbReference type="Proteomes" id="UP000183898"/>
    </source>
</evidence>
<dbReference type="GO" id="GO:0016787">
    <property type="term" value="F:hydrolase activity"/>
    <property type="evidence" value="ECO:0007669"/>
    <property type="project" value="UniProtKB-KW"/>
</dbReference>
<dbReference type="InterPro" id="IPR008928">
    <property type="entry name" value="6-hairpin_glycosidase_sf"/>
</dbReference>
<reference evidence="2 3" key="1">
    <citation type="submission" date="2016-10" db="EMBL/GenBank/DDBJ databases">
        <authorList>
            <person name="de Groot N.N."/>
        </authorList>
    </citation>
    <scope>NUCLEOTIDE SEQUENCE [LARGE SCALE GENOMIC DNA]</scope>
    <source>
        <strain evidence="2 3">Nl18</strain>
    </source>
</reference>
<dbReference type="AlphaFoldDB" id="A0A1H8MZ90"/>
<dbReference type="Gene3D" id="1.50.10.10">
    <property type="match status" value="1"/>
</dbReference>
<accession>A0A1H8MZ90</accession>
<organism evidence="2 3">
    <name type="scientific">Nitrosospira multiformis</name>
    <dbReference type="NCBI Taxonomy" id="1231"/>
    <lineage>
        <taxon>Bacteria</taxon>
        <taxon>Pseudomonadati</taxon>
        <taxon>Pseudomonadota</taxon>
        <taxon>Betaproteobacteria</taxon>
        <taxon>Nitrosomonadales</taxon>
        <taxon>Nitrosomonadaceae</taxon>
        <taxon>Nitrosospira</taxon>
    </lineage>
</organism>
<protein>
    <submittedName>
        <fullName evidence="2">Unsaturated chondroitin disaccharide hydrolase</fullName>
    </submittedName>
</protein>
<sequence length="387" mass="42822">MRVSENMSYKYGAENQSSSTPLDRTEVRRALELLIHRMEYIDSSCGNNFPLYSPGTADRWVSSAGGSWVGGLWDACWWLRARITGLKSDRRRAVDICQHLSPKITAMSINRSLIFWYGASLGDLWFGDEKARELSRASIDAVADSYNGEMGCIPLGLDMGGGEKGNRIISVDSLAALIQLLSSSRDLTHHQVSRTHASTLLAACGTGDGAFHPCAYFEDGYFRPIGQAGTWSRGQAWSMLGLTRAAAQWGEPYLTSAQRACEYWERSRQQFLTPNRLNDPSCLLDPSSSIIASLAMLSLAELITDGAKWRVSAYQQLDTVISSRYFVRIPPPGSHAASRNKPPYAIFWGCCYKTHGNKEEMVESAWGNFFLMAALSILLGILEPGEF</sequence>
<dbReference type="EMBL" id="FOCT01000014">
    <property type="protein sequence ID" value="SEO22589.1"/>
    <property type="molecule type" value="Genomic_DNA"/>
</dbReference>
<evidence type="ECO:0000256" key="1">
    <source>
        <dbReference type="SAM" id="MobiDB-lite"/>
    </source>
</evidence>